<sequence>MTRQEKLVLIERLHDIWSTGDTRSIHEVYAESFVAHMPKGWGPAPSRDGHDGIRQAIERLRSGFPDWREHIDDIVIDEDRVAVRYHSTGTHLGAFAGMPASCRRVEVDELSIFRIKEGRVVEQWCLNDDLAFGKQIRGEPLS</sequence>
<dbReference type="SUPFAM" id="SSF54427">
    <property type="entry name" value="NTF2-like"/>
    <property type="match status" value="1"/>
</dbReference>
<name>A0AB39XLW5_9BRAD</name>
<evidence type="ECO:0000313" key="1">
    <source>
        <dbReference type="EMBL" id="XDV58104.1"/>
    </source>
</evidence>
<reference evidence="1" key="1">
    <citation type="submission" date="2024-08" db="EMBL/GenBank/DDBJ databases">
        <authorList>
            <person name="Chaddad Z."/>
            <person name="Lamrabet M."/>
            <person name="Bouhnik O."/>
            <person name="Alami S."/>
            <person name="Wipf D."/>
            <person name="Courty P.E."/>
            <person name="Missbah El Idrissi M."/>
        </authorList>
    </citation>
    <scope>NUCLEOTIDE SEQUENCE</scope>
    <source>
        <strain evidence="1">LLZ17</strain>
    </source>
</reference>
<proteinExistence type="predicted"/>
<protein>
    <submittedName>
        <fullName evidence="1">Ester cyclase</fullName>
    </submittedName>
</protein>
<accession>A0AB39XLW5</accession>
<dbReference type="GO" id="GO:0030638">
    <property type="term" value="P:polyketide metabolic process"/>
    <property type="evidence" value="ECO:0007669"/>
    <property type="project" value="InterPro"/>
</dbReference>
<dbReference type="RefSeq" id="WP_369722585.1">
    <property type="nucleotide sequence ID" value="NZ_CP165734.1"/>
</dbReference>
<gene>
    <name evidence="1" type="ORF">AB8Z38_00565</name>
</gene>
<organism evidence="1">
    <name type="scientific">Bradyrhizobium sp. LLZ17</name>
    <dbReference type="NCBI Taxonomy" id="3239388"/>
    <lineage>
        <taxon>Bacteria</taxon>
        <taxon>Pseudomonadati</taxon>
        <taxon>Pseudomonadota</taxon>
        <taxon>Alphaproteobacteria</taxon>
        <taxon>Hyphomicrobiales</taxon>
        <taxon>Nitrobacteraceae</taxon>
        <taxon>Bradyrhizobium</taxon>
    </lineage>
</organism>
<dbReference type="PANTHER" id="PTHR38436:SF1">
    <property type="entry name" value="ESTER CYCLASE"/>
    <property type="match status" value="1"/>
</dbReference>
<dbReference type="AlphaFoldDB" id="A0AB39XLW5"/>
<dbReference type="EMBL" id="CP165734">
    <property type="protein sequence ID" value="XDV58104.1"/>
    <property type="molecule type" value="Genomic_DNA"/>
</dbReference>
<dbReference type="PANTHER" id="PTHR38436">
    <property type="entry name" value="POLYKETIDE CYCLASE SNOAL-LIKE DOMAIN"/>
    <property type="match status" value="1"/>
</dbReference>
<dbReference type="InterPro" id="IPR032710">
    <property type="entry name" value="NTF2-like_dom_sf"/>
</dbReference>
<dbReference type="Pfam" id="PF07366">
    <property type="entry name" value="SnoaL"/>
    <property type="match status" value="1"/>
</dbReference>
<dbReference type="Gene3D" id="3.10.450.50">
    <property type="match status" value="1"/>
</dbReference>
<dbReference type="InterPro" id="IPR009959">
    <property type="entry name" value="Cyclase_SnoaL-like"/>
</dbReference>